<keyword evidence="2" id="KW-1133">Transmembrane helix</keyword>
<keyword evidence="4" id="KW-1185">Reference proteome</keyword>
<feature type="transmembrane region" description="Helical" evidence="2">
    <location>
        <begin position="252"/>
        <end position="272"/>
    </location>
</feature>
<keyword evidence="2" id="KW-0472">Membrane</keyword>
<reference evidence="3 4" key="1">
    <citation type="submission" date="2017-10" db="EMBL/GenBank/DDBJ databases">
        <title>Draft genome sequences of strains TRE 1, TRE 9, TRE H and TRI 7, isolated from tamarins, belonging to four potential novel Bifidobacterium species.</title>
        <authorList>
            <person name="Mattarelli P."/>
            <person name="Modesto M."/>
            <person name="Puglisi E."/>
            <person name="Morelli L."/>
            <person name="Spezio C."/>
            <person name="Bonetti A."/>
            <person name="Sandri C."/>
        </authorList>
    </citation>
    <scope>NUCLEOTIDE SEQUENCE [LARGE SCALE GENOMIC DNA]</scope>
    <source>
        <strain evidence="4">TRI7</strain>
    </source>
</reference>
<gene>
    <name evidence="3" type="ORF">CSQ87_01565</name>
</gene>
<feature type="transmembrane region" description="Helical" evidence="2">
    <location>
        <begin position="226"/>
        <end position="246"/>
    </location>
</feature>
<accession>A0A2M9HHF0</accession>
<protein>
    <submittedName>
        <fullName evidence="3">Uncharacterized protein</fullName>
    </submittedName>
</protein>
<evidence type="ECO:0000256" key="1">
    <source>
        <dbReference type="SAM" id="MobiDB-lite"/>
    </source>
</evidence>
<keyword evidence="2" id="KW-0812">Transmembrane</keyword>
<feature type="region of interest" description="Disordered" evidence="1">
    <location>
        <begin position="19"/>
        <end position="40"/>
    </location>
</feature>
<feature type="transmembrane region" description="Helical" evidence="2">
    <location>
        <begin position="119"/>
        <end position="140"/>
    </location>
</feature>
<feature type="transmembrane region" description="Helical" evidence="2">
    <location>
        <begin position="196"/>
        <end position="214"/>
    </location>
</feature>
<organism evidence="3 4">
    <name type="scientific">Bifidobacterium simiarum</name>
    <dbReference type="NCBI Taxonomy" id="2045441"/>
    <lineage>
        <taxon>Bacteria</taxon>
        <taxon>Bacillati</taxon>
        <taxon>Actinomycetota</taxon>
        <taxon>Actinomycetes</taxon>
        <taxon>Bifidobacteriales</taxon>
        <taxon>Bifidobacteriaceae</taxon>
        <taxon>Bifidobacterium</taxon>
    </lineage>
</organism>
<dbReference type="Proteomes" id="UP000231451">
    <property type="component" value="Unassembled WGS sequence"/>
</dbReference>
<dbReference type="EMBL" id="PEBK01000001">
    <property type="protein sequence ID" value="PJM76227.1"/>
    <property type="molecule type" value="Genomic_DNA"/>
</dbReference>
<proteinExistence type="predicted"/>
<feature type="transmembrane region" description="Helical" evidence="2">
    <location>
        <begin position="161"/>
        <end position="184"/>
    </location>
</feature>
<evidence type="ECO:0000313" key="4">
    <source>
        <dbReference type="Proteomes" id="UP000231451"/>
    </source>
</evidence>
<evidence type="ECO:0000256" key="2">
    <source>
        <dbReference type="SAM" id="Phobius"/>
    </source>
</evidence>
<comment type="caution">
    <text evidence="3">The sequence shown here is derived from an EMBL/GenBank/DDBJ whole genome shotgun (WGS) entry which is preliminary data.</text>
</comment>
<sequence length="294" mass="32348">MADESKELEAMESRLMTMADDAGTRSSNGRPDNGPGNRPARRRIRLIVDRGLPPRTRLIDLLADVTGTLSWRNVFFGLWDCMLLATMVALVAWGGVFALASGGLSPVMGAEVDEKLRMLYVPTFVISPLLYGLVNLLAAWKEREARMDQLLRTYRWPSRRLRAVRMMVFGLISAAGSVLFAATMSLCSPLRFSPPTLLGVSFSALFLFAAGQLLADLRLSPPLSFIPMPALWSVMSVVLLSAHTVVEPMLSRLPAALTLCASALFAMVYLLMLRRYCDERPTELVSRTVPVAAV</sequence>
<dbReference type="AlphaFoldDB" id="A0A2M9HHF0"/>
<evidence type="ECO:0000313" key="3">
    <source>
        <dbReference type="EMBL" id="PJM76227.1"/>
    </source>
</evidence>
<feature type="transmembrane region" description="Helical" evidence="2">
    <location>
        <begin position="78"/>
        <end position="99"/>
    </location>
</feature>
<name>A0A2M9HHF0_9BIFI</name>